<dbReference type="InterPro" id="IPR016088">
    <property type="entry name" value="Chalcone_isomerase_3-sand"/>
</dbReference>
<feature type="compositionally biased region" description="Low complexity" evidence="1">
    <location>
        <begin position="46"/>
        <end position="58"/>
    </location>
</feature>
<keyword evidence="2" id="KW-0812">Transmembrane</keyword>
<protein>
    <submittedName>
        <fullName evidence="4">Altered inheritance of mitochondria protein 18 mitochondrial</fullName>
    </submittedName>
</protein>
<comment type="caution">
    <text evidence="4">The sequence shown here is derived from an EMBL/GenBank/DDBJ whole genome shotgun (WGS) entry which is preliminary data.</text>
</comment>
<name>A0AA38X8D5_9EURO</name>
<evidence type="ECO:0000313" key="4">
    <source>
        <dbReference type="EMBL" id="KAJ9608438.1"/>
    </source>
</evidence>
<dbReference type="InterPro" id="IPR016087">
    <property type="entry name" value="Chalcone_isomerase"/>
</dbReference>
<feature type="region of interest" description="Disordered" evidence="1">
    <location>
        <begin position="114"/>
        <end position="147"/>
    </location>
</feature>
<accession>A0AA38X8D5</accession>
<sequence length="388" mass="42361">MQASPLRALVSKRVCNCKVAQQQLSRPANPQFIRLLSSSTRQHVQSSFSSPVPSYGSSEMLRRKYQKSEPSNTEQEKAERARTIKRMRYSGYGIAACTVAIIATVALYPSPNKKQSTIKLDAPPPPTPSTVLEEASKKEVEQVPTGTSTIPSFPRIIHISADAPSSSPGAANEGKTDEEYQLVGLGIRTVSILSIQVYVVGLYVAISDIASLQQRLVNAVVPPSESVASTLVPGEKDQLRQLLLDPKRGEDIWDEILKDGQIRTAFRIVPTRNTDFMHLRDGFDESFGAALNDFKSAFGGSARRKLPKGEILLLARDGRGKLGVWEETSKTGDRVKMGDIVDERVGRLLWLGYLAGSTVSSEPARQNVVEGCMQLVERPVGTVATQVV</sequence>
<dbReference type="AlphaFoldDB" id="A0AA38X8D5"/>
<dbReference type="PANTHER" id="PTHR47284:SF3">
    <property type="entry name" value="FATTY-ACID-BINDING PROTEIN 2"/>
    <property type="match status" value="1"/>
</dbReference>
<dbReference type="SUPFAM" id="SSF54626">
    <property type="entry name" value="Chalcone isomerase"/>
    <property type="match status" value="1"/>
</dbReference>
<dbReference type="PANTHER" id="PTHR47284">
    <property type="entry name" value="FATTY-ACID-BINDING PROTEIN 2"/>
    <property type="match status" value="1"/>
</dbReference>
<dbReference type="InterPro" id="IPR036298">
    <property type="entry name" value="Chalcone_isomerase_sf"/>
</dbReference>
<feature type="region of interest" description="Disordered" evidence="1">
    <location>
        <begin position="43"/>
        <end position="81"/>
    </location>
</feature>
<feature type="domain" description="Chalcone isomerase" evidence="3">
    <location>
        <begin position="178"/>
        <end position="369"/>
    </location>
</feature>
<evidence type="ECO:0000256" key="1">
    <source>
        <dbReference type="SAM" id="MobiDB-lite"/>
    </source>
</evidence>
<keyword evidence="2" id="KW-0472">Membrane</keyword>
<dbReference type="Proteomes" id="UP001172673">
    <property type="component" value="Unassembled WGS sequence"/>
</dbReference>
<organism evidence="4 5">
    <name type="scientific">Cladophialophora chaetospira</name>
    <dbReference type="NCBI Taxonomy" id="386627"/>
    <lineage>
        <taxon>Eukaryota</taxon>
        <taxon>Fungi</taxon>
        <taxon>Dikarya</taxon>
        <taxon>Ascomycota</taxon>
        <taxon>Pezizomycotina</taxon>
        <taxon>Eurotiomycetes</taxon>
        <taxon>Chaetothyriomycetidae</taxon>
        <taxon>Chaetothyriales</taxon>
        <taxon>Herpotrichiellaceae</taxon>
        <taxon>Cladophialophora</taxon>
    </lineage>
</organism>
<evidence type="ECO:0000256" key="2">
    <source>
        <dbReference type="SAM" id="Phobius"/>
    </source>
</evidence>
<keyword evidence="2" id="KW-1133">Transmembrane helix</keyword>
<dbReference type="GO" id="GO:0016872">
    <property type="term" value="F:intramolecular lyase activity"/>
    <property type="evidence" value="ECO:0007669"/>
    <property type="project" value="InterPro"/>
</dbReference>
<gene>
    <name evidence="4" type="primary">AIM18</name>
    <name evidence="4" type="ORF">H2200_007426</name>
</gene>
<feature type="transmembrane region" description="Helical" evidence="2">
    <location>
        <begin position="89"/>
        <end position="108"/>
    </location>
</feature>
<dbReference type="EMBL" id="JAPDRK010000010">
    <property type="protein sequence ID" value="KAJ9608438.1"/>
    <property type="molecule type" value="Genomic_DNA"/>
</dbReference>
<dbReference type="Gene3D" id="3.50.70.10">
    <property type="match status" value="1"/>
</dbReference>
<dbReference type="Pfam" id="PF16035">
    <property type="entry name" value="Chalcone_2"/>
    <property type="match status" value="1"/>
</dbReference>
<reference evidence="4" key="1">
    <citation type="submission" date="2022-10" db="EMBL/GenBank/DDBJ databases">
        <title>Culturing micro-colonial fungi from biological soil crusts in the Mojave desert and describing Neophaeococcomyces mojavensis, and introducing the new genera and species Taxawa tesnikishii.</title>
        <authorList>
            <person name="Kurbessoian T."/>
            <person name="Stajich J.E."/>
        </authorList>
    </citation>
    <scope>NUCLEOTIDE SEQUENCE</scope>
    <source>
        <strain evidence="4">TK_41</strain>
    </source>
</reference>
<keyword evidence="5" id="KW-1185">Reference proteome</keyword>
<evidence type="ECO:0000313" key="5">
    <source>
        <dbReference type="Proteomes" id="UP001172673"/>
    </source>
</evidence>
<proteinExistence type="predicted"/>
<evidence type="ECO:0000259" key="3">
    <source>
        <dbReference type="Pfam" id="PF16035"/>
    </source>
</evidence>